<dbReference type="CDD" id="cd06225">
    <property type="entry name" value="HAMP"/>
    <property type="match status" value="1"/>
</dbReference>
<dbReference type="SMART" id="SM00304">
    <property type="entry name" value="HAMP"/>
    <property type="match status" value="1"/>
</dbReference>
<dbReference type="Pfam" id="PF00512">
    <property type="entry name" value="HisKA"/>
    <property type="match status" value="1"/>
</dbReference>
<dbReference type="CDD" id="cd00082">
    <property type="entry name" value="HisKA"/>
    <property type="match status" value="1"/>
</dbReference>
<dbReference type="InterPro" id="IPR005467">
    <property type="entry name" value="His_kinase_dom"/>
</dbReference>
<comment type="subcellular location">
    <subcellularLocation>
        <location evidence="2">Cell membrane</location>
    </subcellularLocation>
</comment>
<dbReference type="Gene3D" id="6.10.340.10">
    <property type="match status" value="1"/>
</dbReference>
<proteinExistence type="predicted"/>
<dbReference type="PRINTS" id="PR00344">
    <property type="entry name" value="BCTRLSENSOR"/>
</dbReference>
<keyword evidence="4" id="KW-0597">Phosphoprotein</keyword>
<keyword evidence="9" id="KW-0902">Two-component regulatory system</keyword>
<keyword evidence="6" id="KW-0812">Transmembrane</keyword>
<evidence type="ECO:0000256" key="6">
    <source>
        <dbReference type="ARBA" id="ARBA00022692"/>
    </source>
</evidence>
<dbReference type="PROSITE" id="PS50885">
    <property type="entry name" value="HAMP"/>
    <property type="match status" value="1"/>
</dbReference>
<evidence type="ECO:0000256" key="4">
    <source>
        <dbReference type="ARBA" id="ARBA00022553"/>
    </source>
</evidence>
<dbReference type="Proteomes" id="UP001164439">
    <property type="component" value="Chromosome"/>
</dbReference>
<evidence type="ECO:0000256" key="5">
    <source>
        <dbReference type="ARBA" id="ARBA00022679"/>
    </source>
</evidence>
<dbReference type="Gene3D" id="3.30.565.10">
    <property type="entry name" value="Histidine kinase-like ATPase, C-terminal domain"/>
    <property type="match status" value="1"/>
</dbReference>
<dbReference type="PROSITE" id="PS50109">
    <property type="entry name" value="HIS_KIN"/>
    <property type="match status" value="1"/>
</dbReference>
<evidence type="ECO:0000259" key="13">
    <source>
        <dbReference type="PROSITE" id="PS50885"/>
    </source>
</evidence>
<evidence type="ECO:0000256" key="3">
    <source>
        <dbReference type="ARBA" id="ARBA00012438"/>
    </source>
</evidence>
<feature type="region of interest" description="Disordered" evidence="11">
    <location>
        <begin position="526"/>
        <end position="546"/>
    </location>
</feature>
<evidence type="ECO:0000256" key="2">
    <source>
        <dbReference type="ARBA" id="ARBA00004236"/>
    </source>
</evidence>
<dbReference type="EMBL" id="CP114413">
    <property type="protein sequence ID" value="WAZ22894.1"/>
    <property type="molecule type" value="Genomic_DNA"/>
</dbReference>
<dbReference type="InterPro" id="IPR004358">
    <property type="entry name" value="Sig_transdc_His_kin-like_C"/>
</dbReference>
<keyword evidence="5" id="KW-0808">Transferase</keyword>
<dbReference type="Gene3D" id="1.10.287.130">
    <property type="match status" value="1"/>
</dbReference>
<dbReference type="SMART" id="SM00387">
    <property type="entry name" value="HATPase_c"/>
    <property type="match status" value="1"/>
</dbReference>
<dbReference type="CDD" id="cd00075">
    <property type="entry name" value="HATPase"/>
    <property type="match status" value="1"/>
</dbReference>
<dbReference type="InterPro" id="IPR036890">
    <property type="entry name" value="HATPase_C_sf"/>
</dbReference>
<gene>
    <name evidence="14" type="ORF">STRCI_004198</name>
</gene>
<dbReference type="EC" id="2.7.13.3" evidence="3"/>
<reference evidence="14" key="1">
    <citation type="submission" date="2022-12" db="EMBL/GenBank/DDBJ databases">
        <authorList>
            <person name="Ruckert C."/>
            <person name="Busche T."/>
            <person name="Kalinowski J."/>
            <person name="Wittmann C."/>
        </authorList>
    </citation>
    <scope>NUCLEOTIDE SEQUENCE</scope>
    <source>
        <strain evidence="14">DSM 40467</strain>
    </source>
</reference>
<dbReference type="PANTHER" id="PTHR45436">
    <property type="entry name" value="SENSOR HISTIDINE KINASE YKOH"/>
    <property type="match status" value="1"/>
</dbReference>
<sequence>MTRAPWTRASLRGRVLVLAVALLTTGFTAFALVTGNSLRAYLEDRVDSQLRAAAQVFAVLPPQVARTGAERRPTEGLRDFSTDVLGNPVITYVSADGTVESSIDSLGGTNRTEDARGPALAPLDSAAVTAHGGRPFTVGSTWGEERWRVVAVPRVGLRGTEVSGSVVVATSMDQVDATVGRMWRTYRSTGLALLAVLAVACWFAVRSGLRPLSRVERTAAEIAGGDLSRRVPELAAPHTELGRLSTALNGMLGQLESAFAARAESEARMSRFVADAGHELRTPLAGIKGLTDLHRMGALPDREDVDATMARIARESERLTRLVESMLQLARLDHHALTTTPPGHPGPTGLDLAPTDLRTLAADALHDVRALDPARAVTLTGPCGDGPPASAPALADEARLRQVVSNLVGNAVAHTPPGSPVRIGVGTVGGHAVLEVADEGPGLTAEQCGRIFERFYRADASRNRATGGAGLGLSIVDSLVTAHGGRVQVDSAPGRGATFRVLLPKAPHPAESAVSPDRHPCREIPHGLRPGGVMTQLCDDSQGPDQ</sequence>
<evidence type="ECO:0000259" key="12">
    <source>
        <dbReference type="PROSITE" id="PS50109"/>
    </source>
</evidence>
<feature type="domain" description="Histidine kinase" evidence="12">
    <location>
        <begin position="275"/>
        <end position="507"/>
    </location>
</feature>
<keyword evidence="15" id="KW-1185">Reference proteome</keyword>
<evidence type="ECO:0000256" key="1">
    <source>
        <dbReference type="ARBA" id="ARBA00000085"/>
    </source>
</evidence>
<evidence type="ECO:0000313" key="14">
    <source>
        <dbReference type="EMBL" id="WAZ22894.1"/>
    </source>
</evidence>
<keyword evidence="10" id="KW-0472">Membrane</keyword>
<name>A0ABY7KJ12_9ACTN</name>
<keyword evidence="7 14" id="KW-0418">Kinase</keyword>
<organism evidence="14 15">
    <name type="scientific">Streptomyces cinnabarinus</name>
    <dbReference type="NCBI Taxonomy" id="67287"/>
    <lineage>
        <taxon>Bacteria</taxon>
        <taxon>Bacillati</taxon>
        <taxon>Actinomycetota</taxon>
        <taxon>Actinomycetes</taxon>
        <taxon>Kitasatosporales</taxon>
        <taxon>Streptomycetaceae</taxon>
        <taxon>Streptomyces</taxon>
    </lineage>
</organism>
<dbReference type="GO" id="GO:0016301">
    <property type="term" value="F:kinase activity"/>
    <property type="evidence" value="ECO:0007669"/>
    <property type="project" value="UniProtKB-KW"/>
</dbReference>
<dbReference type="InterPro" id="IPR003660">
    <property type="entry name" value="HAMP_dom"/>
</dbReference>
<evidence type="ECO:0000256" key="11">
    <source>
        <dbReference type="SAM" id="MobiDB-lite"/>
    </source>
</evidence>
<dbReference type="RefSeq" id="WP_269660484.1">
    <property type="nucleotide sequence ID" value="NZ_CP114413.1"/>
</dbReference>
<dbReference type="InterPro" id="IPR050428">
    <property type="entry name" value="TCS_sensor_his_kinase"/>
</dbReference>
<dbReference type="SUPFAM" id="SSF47384">
    <property type="entry name" value="Homodimeric domain of signal transducing histidine kinase"/>
    <property type="match status" value="1"/>
</dbReference>
<dbReference type="InterPro" id="IPR036097">
    <property type="entry name" value="HisK_dim/P_sf"/>
</dbReference>
<dbReference type="SMART" id="SM00388">
    <property type="entry name" value="HisKA"/>
    <property type="match status" value="1"/>
</dbReference>
<dbReference type="Pfam" id="PF00672">
    <property type="entry name" value="HAMP"/>
    <property type="match status" value="1"/>
</dbReference>
<evidence type="ECO:0000256" key="8">
    <source>
        <dbReference type="ARBA" id="ARBA00022989"/>
    </source>
</evidence>
<evidence type="ECO:0000313" key="15">
    <source>
        <dbReference type="Proteomes" id="UP001164439"/>
    </source>
</evidence>
<keyword evidence="8" id="KW-1133">Transmembrane helix</keyword>
<dbReference type="SUPFAM" id="SSF55874">
    <property type="entry name" value="ATPase domain of HSP90 chaperone/DNA topoisomerase II/histidine kinase"/>
    <property type="match status" value="1"/>
</dbReference>
<accession>A0ABY7KJ12</accession>
<protein>
    <recommendedName>
        <fullName evidence="3">histidine kinase</fullName>
        <ecNumber evidence="3">2.7.13.3</ecNumber>
    </recommendedName>
</protein>
<dbReference type="InterPro" id="IPR003661">
    <property type="entry name" value="HisK_dim/P_dom"/>
</dbReference>
<evidence type="ECO:0000256" key="10">
    <source>
        <dbReference type="ARBA" id="ARBA00023136"/>
    </source>
</evidence>
<dbReference type="InterPro" id="IPR003594">
    <property type="entry name" value="HATPase_dom"/>
</dbReference>
<dbReference type="Pfam" id="PF02518">
    <property type="entry name" value="HATPase_c"/>
    <property type="match status" value="1"/>
</dbReference>
<feature type="domain" description="HAMP" evidence="13">
    <location>
        <begin position="206"/>
        <end position="260"/>
    </location>
</feature>
<evidence type="ECO:0000256" key="9">
    <source>
        <dbReference type="ARBA" id="ARBA00023012"/>
    </source>
</evidence>
<dbReference type="SUPFAM" id="SSF158472">
    <property type="entry name" value="HAMP domain-like"/>
    <property type="match status" value="1"/>
</dbReference>
<comment type="catalytic activity">
    <reaction evidence="1">
        <text>ATP + protein L-histidine = ADP + protein N-phospho-L-histidine.</text>
        <dbReference type="EC" id="2.7.13.3"/>
    </reaction>
</comment>
<dbReference type="PANTHER" id="PTHR45436:SF5">
    <property type="entry name" value="SENSOR HISTIDINE KINASE TRCS"/>
    <property type="match status" value="1"/>
</dbReference>
<evidence type="ECO:0000256" key="7">
    <source>
        <dbReference type="ARBA" id="ARBA00022777"/>
    </source>
</evidence>